<gene>
    <name evidence="1" type="ORF">L1987_05731</name>
</gene>
<comment type="caution">
    <text evidence="1">The sequence shown here is derived from an EMBL/GenBank/DDBJ whole genome shotgun (WGS) entry which is preliminary data.</text>
</comment>
<evidence type="ECO:0000313" key="1">
    <source>
        <dbReference type="EMBL" id="KAI3824278.1"/>
    </source>
</evidence>
<proteinExistence type="predicted"/>
<dbReference type="EMBL" id="CM042019">
    <property type="protein sequence ID" value="KAI3824278.1"/>
    <property type="molecule type" value="Genomic_DNA"/>
</dbReference>
<protein>
    <submittedName>
        <fullName evidence="1">Uncharacterized protein</fullName>
    </submittedName>
</protein>
<name>A0ACB9JW71_9ASTR</name>
<organism evidence="1 2">
    <name type="scientific">Smallanthus sonchifolius</name>
    <dbReference type="NCBI Taxonomy" id="185202"/>
    <lineage>
        <taxon>Eukaryota</taxon>
        <taxon>Viridiplantae</taxon>
        <taxon>Streptophyta</taxon>
        <taxon>Embryophyta</taxon>
        <taxon>Tracheophyta</taxon>
        <taxon>Spermatophyta</taxon>
        <taxon>Magnoliopsida</taxon>
        <taxon>eudicotyledons</taxon>
        <taxon>Gunneridae</taxon>
        <taxon>Pentapetalae</taxon>
        <taxon>asterids</taxon>
        <taxon>campanulids</taxon>
        <taxon>Asterales</taxon>
        <taxon>Asteraceae</taxon>
        <taxon>Asteroideae</taxon>
        <taxon>Heliantheae alliance</taxon>
        <taxon>Millerieae</taxon>
        <taxon>Smallanthus</taxon>
    </lineage>
</organism>
<sequence>MWCFSSDDWVYVVSGFALAIRPRCGCAHGGEREEGKRETPELGGGRRWWFKGGFERELYLSPRIWKHVVQKGDATCGNGYDTLPMVNMVVDESCGIHVYTMDIQETVIILHS</sequence>
<accession>A0ACB9JW71</accession>
<keyword evidence="2" id="KW-1185">Reference proteome</keyword>
<evidence type="ECO:0000313" key="2">
    <source>
        <dbReference type="Proteomes" id="UP001056120"/>
    </source>
</evidence>
<reference evidence="1 2" key="2">
    <citation type="journal article" date="2022" name="Mol. Ecol. Resour.">
        <title>The genomes of chicory, endive, great burdock and yacon provide insights into Asteraceae paleo-polyploidization history and plant inulin production.</title>
        <authorList>
            <person name="Fan W."/>
            <person name="Wang S."/>
            <person name="Wang H."/>
            <person name="Wang A."/>
            <person name="Jiang F."/>
            <person name="Liu H."/>
            <person name="Zhao H."/>
            <person name="Xu D."/>
            <person name="Zhang Y."/>
        </authorList>
    </citation>
    <scope>NUCLEOTIDE SEQUENCE [LARGE SCALE GENOMIC DNA]</scope>
    <source>
        <strain evidence="2">cv. Yunnan</strain>
        <tissue evidence="1">Leaves</tissue>
    </source>
</reference>
<reference evidence="2" key="1">
    <citation type="journal article" date="2022" name="Mol. Ecol. Resour.">
        <title>The genomes of chicory, endive, great burdock and yacon provide insights into Asteraceae palaeo-polyploidization history and plant inulin production.</title>
        <authorList>
            <person name="Fan W."/>
            <person name="Wang S."/>
            <person name="Wang H."/>
            <person name="Wang A."/>
            <person name="Jiang F."/>
            <person name="Liu H."/>
            <person name="Zhao H."/>
            <person name="Xu D."/>
            <person name="Zhang Y."/>
        </authorList>
    </citation>
    <scope>NUCLEOTIDE SEQUENCE [LARGE SCALE GENOMIC DNA]</scope>
    <source>
        <strain evidence="2">cv. Yunnan</strain>
    </source>
</reference>
<dbReference type="Proteomes" id="UP001056120">
    <property type="component" value="Linkage Group LG02"/>
</dbReference>